<accession>A0A3A2ZRW7</accession>
<evidence type="ECO:0000256" key="2">
    <source>
        <dbReference type="ARBA" id="ARBA00022540"/>
    </source>
</evidence>
<dbReference type="EMBL" id="MVGC01000038">
    <property type="protein sequence ID" value="RJE25776.1"/>
    <property type="molecule type" value="Genomic_DNA"/>
</dbReference>
<keyword evidence="7" id="KW-1185">Reference proteome</keyword>
<dbReference type="Pfam" id="PF05198">
    <property type="entry name" value="IF3_N"/>
    <property type="match status" value="1"/>
</dbReference>
<gene>
    <name evidence="6" type="ORF">PHISCL_01889</name>
</gene>
<name>A0A3A2ZRW7_9EURO</name>
<dbReference type="SUPFAM" id="SSF55200">
    <property type="entry name" value="Translation initiation factor IF3, C-terminal domain"/>
    <property type="match status" value="1"/>
</dbReference>
<evidence type="ECO:0000256" key="1">
    <source>
        <dbReference type="ARBA" id="ARBA00005439"/>
    </source>
</evidence>
<organism evidence="6 7">
    <name type="scientific">Aspergillus sclerotialis</name>
    <dbReference type="NCBI Taxonomy" id="2070753"/>
    <lineage>
        <taxon>Eukaryota</taxon>
        <taxon>Fungi</taxon>
        <taxon>Dikarya</taxon>
        <taxon>Ascomycota</taxon>
        <taxon>Pezizomycotina</taxon>
        <taxon>Eurotiomycetes</taxon>
        <taxon>Eurotiomycetidae</taxon>
        <taxon>Eurotiales</taxon>
        <taxon>Aspergillaceae</taxon>
        <taxon>Aspergillus</taxon>
        <taxon>Aspergillus subgen. Polypaecilum</taxon>
    </lineage>
</organism>
<sequence length="231" mass="26673">MKHIRNLLSTSQVLRRVFLPPIETTRTQFPVPDFLPARLSLPTRTQLRLNSSSTKKNEGPKQVIDEQIRSNYVRVVNAEGRLEPPERLKNVLASFPRPENFLLQVVPGDHEAPPICKIINRREQNLKDRTKAKEMAARKRSEPKQVELNWSIDKHDLSHRLKQMSGFLEKGRKVDIVLKKKRGKRVASKEEIKHVMDSVKEAIEAADAVEHKPMDGEPGKELWMFVKRRGT</sequence>
<dbReference type="Gene3D" id="3.30.110.10">
    <property type="entry name" value="Translation initiation factor 3 (IF-3), C-terminal domain"/>
    <property type="match status" value="1"/>
</dbReference>
<evidence type="ECO:0000256" key="3">
    <source>
        <dbReference type="ARBA" id="ARBA00022917"/>
    </source>
</evidence>
<dbReference type="InterPro" id="IPR019815">
    <property type="entry name" value="Translation_initiation_fac_3_C"/>
</dbReference>
<dbReference type="OrthoDB" id="21573at2759"/>
<comment type="similarity">
    <text evidence="1">Belongs to the IF-3 family.</text>
</comment>
<dbReference type="GO" id="GO:0043022">
    <property type="term" value="F:ribosome binding"/>
    <property type="evidence" value="ECO:0007669"/>
    <property type="project" value="TreeGrafter"/>
</dbReference>
<dbReference type="GO" id="GO:0005739">
    <property type="term" value="C:mitochondrion"/>
    <property type="evidence" value="ECO:0007669"/>
    <property type="project" value="TreeGrafter"/>
</dbReference>
<evidence type="ECO:0000313" key="6">
    <source>
        <dbReference type="EMBL" id="RJE25776.1"/>
    </source>
</evidence>
<dbReference type="InterPro" id="IPR019814">
    <property type="entry name" value="Translation_initiation_fac_3_N"/>
</dbReference>
<dbReference type="AlphaFoldDB" id="A0A3A2ZRW7"/>
<reference evidence="7" key="1">
    <citation type="submission" date="2017-02" db="EMBL/GenBank/DDBJ databases">
        <authorList>
            <person name="Tafer H."/>
            <person name="Lopandic K."/>
        </authorList>
    </citation>
    <scope>NUCLEOTIDE SEQUENCE [LARGE SCALE GENOMIC DNA]</scope>
    <source>
        <strain evidence="7">CBS 366.77</strain>
    </source>
</reference>
<proteinExistence type="inferred from homology"/>
<keyword evidence="2 6" id="KW-0396">Initiation factor</keyword>
<dbReference type="STRING" id="2070753.A0A3A2ZRW7"/>
<evidence type="ECO:0000313" key="7">
    <source>
        <dbReference type="Proteomes" id="UP000266188"/>
    </source>
</evidence>
<evidence type="ECO:0000259" key="5">
    <source>
        <dbReference type="Pfam" id="PF05198"/>
    </source>
</evidence>
<dbReference type="GO" id="GO:0003743">
    <property type="term" value="F:translation initiation factor activity"/>
    <property type="evidence" value="ECO:0007669"/>
    <property type="project" value="UniProtKB-KW"/>
</dbReference>
<dbReference type="Pfam" id="PF00707">
    <property type="entry name" value="IF3_C"/>
    <property type="match status" value="1"/>
</dbReference>
<dbReference type="PANTHER" id="PTHR10938">
    <property type="entry name" value="TRANSLATION INITIATION FACTOR IF-3"/>
    <property type="match status" value="1"/>
</dbReference>
<dbReference type="GO" id="GO:0032790">
    <property type="term" value="P:ribosome disassembly"/>
    <property type="evidence" value="ECO:0007669"/>
    <property type="project" value="TreeGrafter"/>
</dbReference>
<dbReference type="InterPro" id="IPR036788">
    <property type="entry name" value="T_IF-3_C_sf"/>
</dbReference>
<feature type="domain" description="Translation initiation factor 3 C-terminal" evidence="4">
    <location>
        <begin position="144"/>
        <end position="227"/>
    </location>
</feature>
<evidence type="ECO:0000259" key="4">
    <source>
        <dbReference type="Pfam" id="PF00707"/>
    </source>
</evidence>
<keyword evidence="3" id="KW-0648">Protein biosynthesis</keyword>
<dbReference type="Proteomes" id="UP000266188">
    <property type="component" value="Unassembled WGS sequence"/>
</dbReference>
<dbReference type="PANTHER" id="PTHR10938:SF0">
    <property type="entry name" value="TRANSLATION INITIATION FACTOR IF-3, MITOCHONDRIAL"/>
    <property type="match status" value="1"/>
</dbReference>
<comment type="caution">
    <text evidence="6">The sequence shown here is derived from an EMBL/GenBank/DDBJ whole genome shotgun (WGS) entry which is preliminary data.</text>
</comment>
<dbReference type="GO" id="GO:0070124">
    <property type="term" value="P:mitochondrial translational initiation"/>
    <property type="evidence" value="ECO:0007669"/>
    <property type="project" value="TreeGrafter"/>
</dbReference>
<protein>
    <submittedName>
        <fullName evidence="6">Translation initiation factor IF3</fullName>
    </submittedName>
</protein>
<feature type="domain" description="Translation initiation factor 3 N-terminal" evidence="5">
    <location>
        <begin position="64"/>
        <end position="134"/>
    </location>
</feature>
<dbReference type="InterPro" id="IPR001288">
    <property type="entry name" value="Translation_initiation_fac_3"/>
</dbReference>